<dbReference type="EC" id="6.1.1.4" evidence="9"/>
<dbReference type="InterPro" id="IPR002302">
    <property type="entry name" value="Leu-tRNA-ligase"/>
</dbReference>
<feature type="binding site" evidence="9">
    <location>
        <position position="588"/>
    </location>
    <ligand>
        <name>ATP</name>
        <dbReference type="ChEBI" id="CHEBI:30616"/>
    </ligand>
</feature>
<sequence>MAQENRDQQGYNPLAIEPKWQKFWDERKTFKVLDDESKPKFYALDMFPYPSGAGLHVGHPEGYTATDIVSRYKRMRGYNVLHPMGWDAFGLPAEQHALDTGQHPRDITVKNINNFRRQIKSLGFSYDWDREVSTTDPDYYKWTQWIFIQLYNKGLAYVDEVPVNWCPALGTVLANEEVIDGKSERGGHPVIRKPMRQWILKITEYAERLLEDLEELDWSESIKDMQRNWIGKSKGAEVTFAIEGHDGESLIVFTTRPDTLFGATYCVLAPEHELVKRITTPEQSAEVQAYQDRAARKSDLERTDLAKEKTGVFTGAYAINPVNGAKTPIWIADYVLAGYGTGAIMAVPGHDQRDWEFAKQYDIAIIEVVQGGDLSQEAYAGDGEHVNSGFLNGLNTAQAIGTMIEWLEQNGKGQGKVTYRLRDWLFSRQRYWGEPIPILHLEDGTMKTVPEDQLPLLLPDVDAIQPSGTGESPLANVTDWVNTVDPETGMKARRETNTMPQWAGSCWYYLRFIDPKNDNELCSKELQRKWLPVDLYIGGAEHAVLHLLYARFWHKVLYDIGVVDTKEPFHKLVNQGMILGENMEKMSKSRGNVINPDEIVNVFGADTLRMYEMFMGPLEATKPWNTNGVEGTYRFLNRVWRLFVQEDGELSAKISSDETLGSEAFKRIWHRSIKKVTEDYDALRFNTAISQLMIFVNEAYKTDRLPKAAMENFVQMLSPLAPHLAEELWEKLGHTDSVTYVEWPAFDEAWTVDNEVEIVVQVNGKIAERISIAADADEATMQELAMGLGKVKDAIAGKTVRKVITVKGKLVNIVVG</sequence>
<dbReference type="GO" id="GO:0005829">
    <property type="term" value="C:cytosol"/>
    <property type="evidence" value="ECO:0007669"/>
    <property type="project" value="TreeGrafter"/>
</dbReference>
<feature type="domain" description="Leucyl-tRNA synthetase editing" evidence="14">
    <location>
        <begin position="227"/>
        <end position="408"/>
    </location>
</feature>
<reference evidence="15" key="1">
    <citation type="submission" date="2021-06" db="EMBL/GenBank/DDBJ databases">
        <authorList>
            <person name="Criscuolo A."/>
        </authorList>
    </citation>
    <scope>NUCLEOTIDE SEQUENCE</scope>
    <source>
        <strain evidence="15">CIP111600</strain>
    </source>
</reference>
<evidence type="ECO:0000256" key="7">
    <source>
        <dbReference type="ARBA" id="ARBA00023146"/>
    </source>
</evidence>
<evidence type="ECO:0000313" key="16">
    <source>
        <dbReference type="Proteomes" id="UP000693672"/>
    </source>
</evidence>
<keyword evidence="4 9" id="KW-0547">Nucleotide-binding</keyword>
<feature type="domain" description="Methionyl/Leucyl tRNA synthetase" evidence="13">
    <location>
        <begin position="47"/>
        <end position="178"/>
    </location>
</feature>
<comment type="subcellular location">
    <subcellularLocation>
        <location evidence="9">Cytoplasm</location>
    </subcellularLocation>
</comment>
<dbReference type="AlphaFoldDB" id="A0A916K586"/>
<dbReference type="NCBIfam" id="TIGR00396">
    <property type="entry name" value="leuS_bact"/>
    <property type="match status" value="1"/>
</dbReference>
<feature type="domain" description="Aminoacyl-tRNA synthetase class Ia" evidence="11">
    <location>
        <begin position="421"/>
        <end position="611"/>
    </location>
</feature>
<evidence type="ECO:0000256" key="10">
    <source>
        <dbReference type="RuleBase" id="RU363035"/>
    </source>
</evidence>
<dbReference type="Pfam" id="PF08264">
    <property type="entry name" value="Anticodon_1"/>
    <property type="match status" value="1"/>
</dbReference>
<evidence type="ECO:0000256" key="8">
    <source>
        <dbReference type="ARBA" id="ARBA00047469"/>
    </source>
</evidence>
<dbReference type="Proteomes" id="UP000693672">
    <property type="component" value="Unassembled WGS sequence"/>
</dbReference>
<evidence type="ECO:0000256" key="9">
    <source>
        <dbReference type="HAMAP-Rule" id="MF_00049"/>
    </source>
</evidence>
<dbReference type="Pfam" id="PF00133">
    <property type="entry name" value="tRNA-synt_1"/>
    <property type="match status" value="1"/>
</dbReference>
<dbReference type="CDD" id="cd07958">
    <property type="entry name" value="Anticodon_Ia_Leu_BEm"/>
    <property type="match status" value="1"/>
</dbReference>
<dbReference type="InterPro" id="IPR002300">
    <property type="entry name" value="aa-tRNA-synth_Ia"/>
</dbReference>
<keyword evidence="3 9" id="KW-0436">Ligase</keyword>
<evidence type="ECO:0000259" key="11">
    <source>
        <dbReference type="Pfam" id="PF00133"/>
    </source>
</evidence>
<dbReference type="GO" id="GO:0004823">
    <property type="term" value="F:leucine-tRNA ligase activity"/>
    <property type="evidence" value="ECO:0007669"/>
    <property type="project" value="UniProtKB-UniRule"/>
</dbReference>
<dbReference type="InterPro" id="IPR001412">
    <property type="entry name" value="aa-tRNA-synth_I_CS"/>
</dbReference>
<keyword evidence="7 9" id="KW-0030">Aminoacyl-tRNA synthetase</keyword>
<dbReference type="Pfam" id="PF09334">
    <property type="entry name" value="tRNA-synt_1g"/>
    <property type="match status" value="1"/>
</dbReference>
<dbReference type="PANTHER" id="PTHR43740">
    <property type="entry name" value="LEUCYL-TRNA SYNTHETASE"/>
    <property type="match status" value="1"/>
</dbReference>
<evidence type="ECO:0000256" key="4">
    <source>
        <dbReference type="ARBA" id="ARBA00022741"/>
    </source>
</evidence>
<evidence type="ECO:0000259" key="12">
    <source>
        <dbReference type="Pfam" id="PF08264"/>
    </source>
</evidence>
<comment type="catalytic activity">
    <reaction evidence="8 9">
        <text>tRNA(Leu) + L-leucine + ATP = L-leucyl-tRNA(Leu) + AMP + diphosphate</text>
        <dbReference type="Rhea" id="RHEA:11688"/>
        <dbReference type="Rhea" id="RHEA-COMP:9613"/>
        <dbReference type="Rhea" id="RHEA-COMP:9622"/>
        <dbReference type="ChEBI" id="CHEBI:30616"/>
        <dbReference type="ChEBI" id="CHEBI:33019"/>
        <dbReference type="ChEBI" id="CHEBI:57427"/>
        <dbReference type="ChEBI" id="CHEBI:78442"/>
        <dbReference type="ChEBI" id="CHEBI:78494"/>
        <dbReference type="ChEBI" id="CHEBI:456215"/>
        <dbReference type="EC" id="6.1.1.4"/>
    </reaction>
</comment>
<name>A0A916K586_9BACL</name>
<evidence type="ECO:0000313" key="15">
    <source>
        <dbReference type="EMBL" id="CAG7639811.1"/>
    </source>
</evidence>
<comment type="similarity">
    <text evidence="1 9 10">Belongs to the class-I aminoacyl-tRNA synthetase family.</text>
</comment>
<gene>
    <name evidence="9 15" type="primary">leuS</name>
    <name evidence="15" type="ORF">PAESOLCIP111_04072</name>
</gene>
<dbReference type="GO" id="GO:0006429">
    <property type="term" value="P:leucyl-tRNA aminoacylation"/>
    <property type="evidence" value="ECO:0007669"/>
    <property type="project" value="UniProtKB-UniRule"/>
</dbReference>
<dbReference type="Pfam" id="PF13603">
    <property type="entry name" value="tRNA-synt_1_2"/>
    <property type="match status" value="1"/>
</dbReference>
<evidence type="ECO:0000259" key="14">
    <source>
        <dbReference type="Pfam" id="PF13603"/>
    </source>
</evidence>
<feature type="short sequence motif" description="'KMSKS' region" evidence="9">
    <location>
        <begin position="585"/>
        <end position="589"/>
    </location>
</feature>
<dbReference type="CDD" id="cd00812">
    <property type="entry name" value="LeuRS_core"/>
    <property type="match status" value="1"/>
</dbReference>
<protein>
    <recommendedName>
        <fullName evidence="9">Leucine--tRNA ligase</fullName>
        <ecNumber evidence="9">6.1.1.4</ecNumber>
    </recommendedName>
    <alternativeName>
        <fullName evidence="9">Leucyl-tRNA synthetase</fullName>
        <shortName evidence="9">LeuRS</shortName>
    </alternativeName>
</protein>
<proteinExistence type="inferred from homology"/>
<keyword evidence="2 9" id="KW-0963">Cytoplasm</keyword>
<accession>A0A916K586</accession>
<dbReference type="InterPro" id="IPR025709">
    <property type="entry name" value="Leu_tRNA-synth_edit"/>
</dbReference>
<evidence type="ECO:0000256" key="1">
    <source>
        <dbReference type="ARBA" id="ARBA00005594"/>
    </source>
</evidence>
<dbReference type="FunFam" id="1.10.730.10:FF:000011">
    <property type="entry name" value="Leucine--tRNA ligase chloroplastic/mitochondrial"/>
    <property type="match status" value="1"/>
</dbReference>
<evidence type="ECO:0000256" key="5">
    <source>
        <dbReference type="ARBA" id="ARBA00022840"/>
    </source>
</evidence>
<keyword evidence="16" id="KW-1185">Reference proteome</keyword>
<evidence type="ECO:0000259" key="13">
    <source>
        <dbReference type="Pfam" id="PF09334"/>
    </source>
</evidence>
<dbReference type="GO" id="GO:0002161">
    <property type="term" value="F:aminoacyl-tRNA deacylase activity"/>
    <property type="evidence" value="ECO:0007669"/>
    <property type="project" value="InterPro"/>
</dbReference>
<evidence type="ECO:0000256" key="2">
    <source>
        <dbReference type="ARBA" id="ARBA00022490"/>
    </source>
</evidence>
<dbReference type="GO" id="GO:0005524">
    <property type="term" value="F:ATP binding"/>
    <property type="evidence" value="ECO:0007669"/>
    <property type="project" value="UniProtKB-UniRule"/>
</dbReference>
<dbReference type="HAMAP" id="MF_00049_B">
    <property type="entry name" value="Leu_tRNA_synth_B"/>
    <property type="match status" value="1"/>
</dbReference>
<keyword evidence="5 9" id="KW-0067">ATP-binding</keyword>
<evidence type="ECO:0000256" key="3">
    <source>
        <dbReference type="ARBA" id="ARBA00022598"/>
    </source>
</evidence>
<dbReference type="FunFam" id="3.40.50.620:FF:000056">
    <property type="entry name" value="Leucine--tRNA ligase"/>
    <property type="match status" value="1"/>
</dbReference>
<evidence type="ECO:0000256" key="6">
    <source>
        <dbReference type="ARBA" id="ARBA00022917"/>
    </source>
</evidence>
<organism evidence="15 16">
    <name type="scientific">Paenibacillus solanacearum</name>
    <dbReference type="NCBI Taxonomy" id="2048548"/>
    <lineage>
        <taxon>Bacteria</taxon>
        <taxon>Bacillati</taxon>
        <taxon>Bacillota</taxon>
        <taxon>Bacilli</taxon>
        <taxon>Bacillales</taxon>
        <taxon>Paenibacillaceae</taxon>
        <taxon>Paenibacillus</taxon>
    </lineage>
</organism>
<dbReference type="EMBL" id="CAJVAS010000020">
    <property type="protein sequence ID" value="CAG7639811.1"/>
    <property type="molecule type" value="Genomic_DNA"/>
</dbReference>
<dbReference type="InterPro" id="IPR015413">
    <property type="entry name" value="Methionyl/Leucyl_tRNA_Synth"/>
</dbReference>
<dbReference type="InterPro" id="IPR013155">
    <property type="entry name" value="M/V/L/I-tRNA-synth_anticd-bd"/>
</dbReference>
<keyword evidence="6 9" id="KW-0648">Protein biosynthesis</keyword>
<feature type="domain" description="Methionyl/Valyl/Leucyl/Isoleucyl-tRNA synthetase anticodon-binding" evidence="12">
    <location>
        <begin position="669"/>
        <end position="778"/>
    </location>
</feature>
<comment type="caution">
    <text evidence="9">Lacks conserved residue(s) required for the propagation of feature annotation.</text>
</comment>
<dbReference type="FunFam" id="3.40.50.620:FF:000077">
    <property type="entry name" value="Leucine--tRNA ligase"/>
    <property type="match status" value="1"/>
</dbReference>
<dbReference type="RefSeq" id="WP_218093802.1">
    <property type="nucleotide sequence ID" value="NZ_CAJVAS010000020.1"/>
</dbReference>
<dbReference type="PROSITE" id="PS00178">
    <property type="entry name" value="AA_TRNA_LIGASE_I"/>
    <property type="match status" value="1"/>
</dbReference>
<comment type="caution">
    <text evidence="15">The sequence shown here is derived from an EMBL/GenBank/DDBJ whole genome shotgun (WGS) entry which is preliminary data.</text>
</comment>
<dbReference type="PANTHER" id="PTHR43740:SF2">
    <property type="entry name" value="LEUCINE--TRNA LIGASE, MITOCHONDRIAL"/>
    <property type="match status" value="1"/>
</dbReference>